<dbReference type="GO" id="GO:0016616">
    <property type="term" value="F:oxidoreductase activity, acting on the CH-OH group of donors, NAD or NADP as acceptor"/>
    <property type="evidence" value="ECO:0007669"/>
    <property type="project" value="TreeGrafter"/>
</dbReference>
<gene>
    <name evidence="3" type="ORF">VNI00_012207</name>
</gene>
<dbReference type="SUPFAM" id="SSF51735">
    <property type="entry name" value="NAD(P)-binding Rossmann-fold domains"/>
    <property type="match status" value="1"/>
</dbReference>
<dbReference type="InterPro" id="IPR002347">
    <property type="entry name" value="SDR_fam"/>
</dbReference>
<accession>A0AAW0C5S1</accession>
<evidence type="ECO:0000256" key="1">
    <source>
        <dbReference type="ARBA" id="ARBA00006484"/>
    </source>
</evidence>
<dbReference type="FunFam" id="3.40.50.720:FF:000084">
    <property type="entry name" value="Short-chain dehydrogenase reductase"/>
    <property type="match status" value="1"/>
</dbReference>
<dbReference type="AlphaFoldDB" id="A0AAW0C5S1"/>
<dbReference type="PRINTS" id="PR00081">
    <property type="entry name" value="GDHRDH"/>
</dbReference>
<dbReference type="Pfam" id="PF13561">
    <property type="entry name" value="adh_short_C2"/>
    <property type="match status" value="1"/>
</dbReference>
<dbReference type="Gene3D" id="3.40.50.720">
    <property type="entry name" value="NAD(P)-binding Rossmann-like Domain"/>
    <property type="match status" value="1"/>
</dbReference>
<name>A0AAW0C5S1_9AGAR</name>
<evidence type="ECO:0000313" key="4">
    <source>
        <dbReference type="Proteomes" id="UP001383192"/>
    </source>
</evidence>
<evidence type="ECO:0000256" key="2">
    <source>
        <dbReference type="ARBA" id="ARBA00022857"/>
    </source>
</evidence>
<sequence length="278" mass="29638">MSSPISPYTGTGVALITGSSQGIGKAIALRLAQDGFDIALNDIAAKIDQLKEVEKEIQDIGKRTVVVTADVSSEDEVQRMVETVAQVLGGLDVGFARYFLCSKVGPKIFSDGFSHIADDLWNLVSIDIWERTFAINARGTFFCYKYAAIQMIKQGRGGRIIGASSEAGKQGVKNMMAYCATKFAIRGMTQSVAWEMGKYGITVNAYAPGAVVTALAMQAADAHAKLDPSMSMTTWENVPSGRSGQPVDIAGIVSFIASKESSFITGQSINVNGGSYFD</sequence>
<dbReference type="PANTHER" id="PTHR42760">
    <property type="entry name" value="SHORT-CHAIN DEHYDROGENASES/REDUCTASES FAMILY MEMBER"/>
    <property type="match status" value="1"/>
</dbReference>
<keyword evidence="4" id="KW-1185">Reference proteome</keyword>
<dbReference type="EMBL" id="JAYKXP010000056">
    <property type="protein sequence ID" value="KAK7034578.1"/>
    <property type="molecule type" value="Genomic_DNA"/>
</dbReference>
<comment type="similarity">
    <text evidence="1">Belongs to the short-chain dehydrogenases/reductases (SDR) family.</text>
</comment>
<evidence type="ECO:0000313" key="3">
    <source>
        <dbReference type="EMBL" id="KAK7034578.1"/>
    </source>
</evidence>
<dbReference type="InterPro" id="IPR020904">
    <property type="entry name" value="Sc_DH/Rdtase_CS"/>
</dbReference>
<evidence type="ECO:0008006" key="5">
    <source>
        <dbReference type="Google" id="ProtNLM"/>
    </source>
</evidence>
<dbReference type="InterPro" id="IPR036291">
    <property type="entry name" value="NAD(P)-bd_dom_sf"/>
</dbReference>
<dbReference type="GO" id="GO:0048038">
    <property type="term" value="F:quinone binding"/>
    <property type="evidence" value="ECO:0007669"/>
    <property type="project" value="TreeGrafter"/>
</dbReference>
<comment type="caution">
    <text evidence="3">The sequence shown here is derived from an EMBL/GenBank/DDBJ whole genome shotgun (WGS) entry which is preliminary data.</text>
</comment>
<keyword evidence="2" id="KW-0521">NADP</keyword>
<dbReference type="Proteomes" id="UP001383192">
    <property type="component" value="Unassembled WGS sequence"/>
</dbReference>
<protein>
    <recommendedName>
        <fullName evidence="5">NAD(P)-binding protein</fullName>
    </recommendedName>
</protein>
<dbReference type="PROSITE" id="PS00061">
    <property type="entry name" value="ADH_SHORT"/>
    <property type="match status" value="1"/>
</dbReference>
<dbReference type="PANTHER" id="PTHR42760:SF121">
    <property type="entry name" value="3-OXOACYL-(ACYL-CARRIER-PROTEIN) REDUCTASE"/>
    <property type="match status" value="1"/>
</dbReference>
<organism evidence="3 4">
    <name type="scientific">Paramarasmius palmivorus</name>
    <dbReference type="NCBI Taxonomy" id="297713"/>
    <lineage>
        <taxon>Eukaryota</taxon>
        <taxon>Fungi</taxon>
        <taxon>Dikarya</taxon>
        <taxon>Basidiomycota</taxon>
        <taxon>Agaricomycotina</taxon>
        <taxon>Agaricomycetes</taxon>
        <taxon>Agaricomycetidae</taxon>
        <taxon>Agaricales</taxon>
        <taxon>Marasmiineae</taxon>
        <taxon>Marasmiaceae</taxon>
        <taxon>Paramarasmius</taxon>
    </lineage>
</organism>
<proteinExistence type="inferred from homology"/>
<dbReference type="GO" id="GO:0006633">
    <property type="term" value="P:fatty acid biosynthetic process"/>
    <property type="evidence" value="ECO:0007669"/>
    <property type="project" value="TreeGrafter"/>
</dbReference>
<reference evidence="3 4" key="1">
    <citation type="submission" date="2024-01" db="EMBL/GenBank/DDBJ databases">
        <title>A draft genome for a cacao thread blight-causing isolate of Paramarasmius palmivorus.</title>
        <authorList>
            <person name="Baruah I.K."/>
            <person name="Bukari Y."/>
            <person name="Amoako-Attah I."/>
            <person name="Meinhardt L.W."/>
            <person name="Bailey B.A."/>
            <person name="Cohen S.P."/>
        </authorList>
    </citation>
    <scope>NUCLEOTIDE SEQUENCE [LARGE SCALE GENOMIC DNA]</scope>
    <source>
        <strain evidence="3 4">GH-12</strain>
    </source>
</reference>